<dbReference type="PATRIC" id="fig|889378.3.peg.2354"/>
<dbReference type="Pfam" id="PF13530">
    <property type="entry name" value="SCP2_2"/>
    <property type="match status" value="1"/>
</dbReference>
<dbReference type="InterPro" id="IPR000182">
    <property type="entry name" value="GNAT_dom"/>
</dbReference>
<dbReference type="PROSITE" id="PS51186">
    <property type="entry name" value="GNAT"/>
    <property type="match status" value="1"/>
</dbReference>
<dbReference type="Gene3D" id="3.30.1050.10">
    <property type="entry name" value="SCP2 sterol-binding domain"/>
    <property type="match status" value="1"/>
</dbReference>
<dbReference type="InterPro" id="IPR036527">
    <property type="entry name" value="SCP2_sterol-bd_dom_sf"/>
</dbReference>
<dbReference type="RefSeq" id="WP_014456393.1">
    <property type="nucleotide sequence ID" value="NC_017098.1"/>
</dbReference>
<dbReference type="CDD" id="cd04301">
    <property type="entry name" value="NAT_SF"/>
    <property type="match status" value="1"/>
</dbReference>
<dbReference type="InterPro" id="IPR051554">
    <property type="entry name" value="Acetyltransferase_Eis"/>
</dbReference>
<protein>
    <submittedName>
        <fullName evidence="2">Putative acetyltransferase</fullName>
    </submittedName>
</protein>
<dbReference type="KEGG" id="sfc:Spiaf_2379"/>
<dbReference type="Pfam" id="PF17668">
    <property type="entry name" value="Acetyltransf_17"/>
    <property type="match status" value="1"/>
</dbReference>
<dbReference type="AlphaFoldDB" id="H9ULL8"/>
<dbReference type="GO" id="GO:0034069">
    <property type="term" value="F:aminoglycoside N-acetyltransferase activity"/>
    <property type="evidence" value="ECO:0007669"/>
    <property type="project" value="TreeGrafter"/>
</dbReference>
<dbReference type="GO" id="GO:0030649">
    <property type="term" value="P:aminoglycoside antibiotic catabolic process"/>
    <property type="evidence" value="ECO:0007669"/>
    <property type="project" value="TreeGrafter"/>
</dbReference>
<reference evidence="3" key="1">
    <citation type="journal article" date="2013" name="Stand. Genomic Sci.">
        <title>Complete genome sequence of the halophilic bacterium Spirochaeta africana type strain (Z-7692(T)) from the alkaline Lake Magadi in the East African Rift.</title>
        <authorList>
            <person name="Liolos K."/>
            <person name="Abt B."/>
            <person name="Scheuner C."/>
            <person name="Teshima H."/>
            <person name="Held B."/>
            <person name="Lapidus A."/>
            <person name="Nolan M."/>
            <person name="Lucas S."/>
            <person name="Deshpande S."/>
            <person name="Cheng J.F."/>
            <person name="Tapia R."/>
            <person name="Goodwin L.A."/>
            <person name="Pitluck S."/>
            <person name="Pagani I."/>
            <person name="Ivanova N."/>
            <person name="Mavromatis K."/>
            <person name="Mikhailova N."/>
            <person name="Huntemann M."/>
            <person name="Pati A."/>
            <person name="Chen A."/>
            <person name="Palaniappan K."/>
            <person name="Land M."/>
            <person name="Rohde M."/>
            <person name="Tindall B.J."/>
            <person name="Detter J.C."/>
            <person name="Goker M."/>
            <person name="Bristow J."/>
            <person name="Eisen J.A."/>
            <person name="Markowitz V."/>
            <person name="Hugenholtz P."/>
            <person name="Woyke T."/>
            <person name="Klenk H.P."/>
            <person name="Kyrpides N.C."/>
        </authorList>
    </citation>
    <scope>NUCLEOTIDE SEQUENCE</scope>
    <source>
        <strain evidence="3">ATCC 700263 / DSM 8902 / Z-7692</strain>
    </source>
</reference>
<evidence type="ECO:0000313" key="2">
    <source>
        <dbReference type="EMBL" id="AFG38411.1"/>
    </source>
</evidence>
<dbReference type="OrthoDB" id="3498897at2"/>
<organism evidence="2 3">
    <name type="scientific">Spirochaeta africana (strain ATCC 700263 / DSM 8902 / Z-7692)</name>
    <dbReference type="NCBI Taxonomy" id="889378"/>
    <lineage>
        <taxon>Bacteria</taxon>
        <taxon>Pseudomonadati</taxon>
        <taxon>Spirochaetota</taxon>
        <taxon>Spirochaetia</taxon>
        <taxon>Spirochaetales</taxon>
        <taxon>Spirochaetaceae</taxon>
        <taxon>Spirochaeta</taxon>
    </lineage>
</organism>
<dbReference type="SUPFAM" id="SSF55718">
    <property type="entry name" value="SCP-like"/>
    <property type="match status" value="1"/>
</dbReference>
<dbReference type="SUPFAM" id="SSF55729">
    <property type="entry name" value="Acyl-CoA N-acyltransferases (Nat)"/>
    <property type="match status" value="1"/>
</dbReference>
<dbReference type="Pfam" id="PF13527">
    <property type="entry name" value="Acetyltransf_9"/>
    <property type="match status" value="1"/>
</dbReference>
<feature type="domain" description="N-acetyltransferase" evidence="1">
    <location>
        <begin position="1"/>
        <end position="143"/>
    </location>
</feature>
<dbReference type="STRING" id="889378.Spiaf_2379"/>
<dbReference type="Gene3D" id="3.40.630.30">
    <property type="match status" value="2"/>
</dbReference>
<keyword evidence="2" id="KW-0808">Transferase</keyword>
<dbReference type="HOGENOM" id="CLU_050659_4_0_12"/>
<gene>
    <name evidence="2" type="ordered locus">Spiaf_2379</name>
</gene>
<dbReference type="PANTHER" id="PTHR37817">
    <property type="entry name" value="N-ACETYLTRANSFERASE EIS"/>
    <property type="match status" value="1"/>
</dbReference>
<accession>H9ULL8</accession>
<dbReference type="eggNOG" id="COG4552">
    <property type="taxonomic scope" value="Bacteria"/>
</dbReference>
<sequence>MEYYKKAGRRLFREYASLDAQAFGVSIEDCLRQTPQQAVRLLLQDKQVVAGLTLHQGGQWLGGQRLASGLIAGVAVRPDQRGSGAGRLLMQEMLQELHAAGTPLSALYASTSAFYRKLGYALAGDYSRWEVPSAALPAASGRRQSAAVGATATAGTSGTTTIAGAAGAAGTASSIVQCDPANPQTRSAVIACYQEYAARYNGMLDRPEEFWDRILIPHQQQVHLYIACSDPNDPCRTCRGYAVLNHTRQNGRIELRDAAAGDHDAADALLDLLAGHRSVADHINWPGPAGSPLLLRIPDHARIQRTGSERWLLRICNAAAALEQRGYPPVSIQLQLHVNDTVIPANSGEYLLTLHDGTPEVHTARSSDEPARHPRPRITTSAEGLAALLAGIPAAQLAAAGLLQGTSGGLAAAESIFHGGAAAIQDKF</sequence>
<dbReference type="EMBL" id="CP003282">
    <property type="protein sequence ID" value="AFG38411.1"/>
    <property type="molecule type" value="Genomic_DNA"/>
</dbReference>
<dbReference type="InterPro" id="IPR041380">
    <property type="entry name" value="Acetyltransf_17"/>
</dbReference>
<evidence type="ECO:0000259" key="1">
    <source>
        <dbReference type="PROSITE" id="PS51186"/>
    </source>
</evidence>
<proteinExistence type="predicted"/>
<dbReference type="InterPro" id="IPR016181">
    <property type="entry name" value="Acyl_CoA_acyltransferase"/>
</dbReference>
<dbReference type="Proteomes" id="UP000007383">
    <property type="component" value="Chromosome"/>
</dbReference>
<keyword evidence="3" id="KW-1185">Reference proteome</keyword>
<evidence type="ECO:0000313" key="3">
    <source>
        <dbReference type="Proteomes" id="UP000007383"/>
    </source>
</evidence>
<dbReference type="PANTHER" id="PTHR37817:SF1">
    <property type="entry name" value="N-ACETYLTRANSFERASE EIS"/>
    <property type="match status" value="1"/>
</dbReference>
<name>H9ULL8_SPIAZ</name>
<dbReference type="InterPro" id="IPR025559">
    <property type="entry name" value="Eis_dom"/>
</dbReference>